<dbReference type="Proteomes" id="UP001501710">
    <property type="component" value="Unassembled WGS sequence"/>
</dbReference>
<gene>
    <name evidence="1" type="ORF">GCM10022254_73830</name>
</gene>
<keyword evidence="2" id="KW-1185">Reference proteome</keyword>
<evidence type="ECO:0000313" key="2">
    <source>
        <dbReference type="Proteomes" id="UP001501710"/>
    </source>
</evidence>
<proteinExistence type="predicted"/>
<dbReference type="EMBL" id="BAABAS010000029">
    <property type="protein sequence ID" value="GAA4242135.1"/>
    <property type="molecule type" value="Genomic_DNA"/>
</dbReference>
<organism evidence="1 2">
    <name type="scientific">Actinomadura meridiana</name>
    <dbReference type="NCBI Taxonomy" id="559626"/>
    <lineage>
        <taxon>Bacteria</taxon>
        <taxon>Bacillati</taxon>
        <taxon>Actinomycetota</taxon>
        <taxon>Actinomycetes</taxon>
        <taxon>Streptosporangiales</taxon>
        <taxon>Thermomonosporaceae</taxon>
        <taxon>Actinomadura</taxon>
    </lineage>
</organism>
<dbReference type="InterPro" id="IPR025358">
    <property type="entry name" value="DUF4262"/>
</dbReference>
<name>A0ABP8CQJ0_9ACTN</name>
<dbReference type="Pfam" id="PF14081">
    <property type="entry name" value="DUF4262"/>
    <property type="match status" value="1"/>
</dbReference>
<dbReference type="RefSeq" id="WP_344907395.1">
    <property type="nucleotide sequence ID" value="NZ_BAABAS010000029.1"/>
</dbReference>
<sequence length="182" mass="20957">MSDAHSPCTCLICKDYGDRDRLENFQLRTIVHITEYGWSVVLVHPEDDVPGWAYTIGLWHSHGAPELAMFGGDVYEMEELLNALGRQTADGHAPKDGERRDGVVRGHQAAFREVDQRWYDPLFEGAAAFYRQPPPPMLQVVWPNGEGLFPWQPGTELPFRRSQPWLWLPPRQHPSNIWTQRL</sequence>
<evidence type="ECO:0000313" key="1">
    <source>
        <dbReference type="EMBL" id="GAA4242135.1"/>
    </source>
</evidence>
<comment type="caution">
    <text evidence="1">The sequence shown here is derived from an EMBL/GenBank/DDBJ whole genome shotgun (WGS) entry which is preliminary data.</text>
</comment>
<reference evidence="2" key="1">
    <citation type="journal article" date="2019" name="Int. J. Syst. Evol. Microbiol.">
        <title>The Global Catalogue of Microorganisms (GCM) 10K type strain sequencing project: providing services to taxonomists for standard genome sequencing and annotation.</title>
        <authorList>
            <consortium name="The Broad Institute Genomics Platform"/>
            <consortium name="The Broad Institute Genome Sequencing Center for Infectious Disease"/>
            <person name="Wu L."/>
            <person name="Ma J."/>
        </authorList>
    </citation>
    <scope>NUCLEOTIDE SEQUENCE [LARGE SCALE GENOMIC DNA]</scope>
    <source>
        <strain evidence="2">JCM 17440</strain>
    </source>
</reference>
<protein>
    <submittedName>
        <fullName evidence="1">DUF4262 domain-containing protein</fullName>
    </submittedName>
</protein>
<accession>A0ABP8CQJ0</accession>